<evidence type="ECO:0000256" key="9">
    <source>
        <dbReference type="ARBA" id="ARBA00048090"/>
    </source>
</evidence>
<dbReference type="PANTHER" id="PTHR43442">
    <property type="entry name" value="GLUCONOKINASE-RELATED"/>
    <property type="match status" value="1"/>
</dbReference>
<evidence type="ECO:0000256" key="4">
    <source>
        <dbReference type="ARBA" id="ARBA00022679"/>
    </source>
</evidence>
<evidence type="ECO:0000256" key="6">
    <source>
        <dbReference type="ARBA" id="ARBA00022777"/>
    </source>
</evidence>
<sequence>MTHPPLLVVMGVSGSGKSTVGAALAQRLGVPYADADDLHPQANIEKMAAGEALDDGDRYPWLETIGAWLADRDGSGGVISCSALKVAYRDQLRRHAPRVRFVHLSGSREVIARRQASRPGHFMPASLLDSQFATLEQLGPTEDGLVIDVEQSVDDIVQEYVDLTGPPVRPHPGDPV</sequence>
<dbReference type="Pfam" id="PF01202">
    <property type="entry name" value="SKI"/>
    <property type="match status" value="1"/>
</dbReference>
<keyword evidence="5 10" id="KW-0547">Nucleotide-binding</keyword>
<dbReference type="CDD" id="cd02021">
    <property type="entry name" value="GntK"/>
    <property type="match status" value="1"/>
</dbReference>
<dbReference type="GO" id="GO:0005524">
    <property type="term" value="F:ATP binding"/>
    <property type="evidence" value="ECO:0007669"/>
    <property type="project" value="UniProtKB-KW"/>
</dbReference>
<evidence type="ECO:0000256" key="5">
    <source>
        <dbReference type="ARBA" id="ARBA00022741"/>
    </source>
</evidence>
<keyword evidence="12" id="KW-1185">Reference proteome</keyword>
<keyword evidence="8" id="KW-0311">Gluconate utilization</keyword>
<comment type="catalytic activity">
    <reaction evidence="9 10">
        <text>D-gluconate + ATP = 6-phospho-D-gluconate + ADP + H(+)</text>
        <dbReference type="Rhea" id="RHEA:19433"/>
        <dbReference type="ChEBI" id="CHEBI:15378"/>
        <dbReference type="ChEBI" id="CHEBI:18391"/>
        <dbReference type="ChEBI" id="CHEBI:30616"/>
        <dbReference type="ChEBI" id="CHEBI:58759"/>
        <dbReference type="ChEBI" id="CHEBI:456216"/>
        <dbReference type="EC" id="2.7.1.12"/>
    </reaction>
</comment>
<dbReference type="GO" id="GO:0005737">
    <property type="term" value="C:cytoplasm"/>
    <property type="evidence" value="ECO:0007669"/>
    <property type="project" value="TreeGrafter"/>
</dbReference>
<name>A0A316TNL7_9ACTN</name>
<evidence type="ECO:0000256" key="2">
    <source>
        <dbReference type="ARBA" id="ARBA00008420"/>
    </source>
</evidence>
<dbReference type="EMBL" id="QGDD01000010">
    <property type="protein sequence ID" value="PWN01336.1"/>
    <property type="molecule type" value="Genomic_DNA"/>
</dbReference>
<dbReference type="NCBIfam" id="TIGR01313">
    <property type="entry name" value="therm_gnt_kin"/>
    <property type="match status" value="1"/>
</dbReference>
<keyword evidence="7 10" id="KW-0067">ATP-binding</keyword>
<dbReference type="InterPro" id="IPR027417">
    <property type="entry name" value="P-loop_NTPase"/>
</dbReference>
<organism evidence="11 12">
    <name type="scientific">Nocardioides silvaticus</name>
    <dbReference type="NCBI Taxonomy" id="2201891"/>
    <lineage>
        <taxon>Bacteria</taxon>
        <taxon>Bacillati</taxon>
        <taxon>Actinomycetota</taxon>
        <taxon>Actinomycetes</taxon>
        <taxon>Propionibacteriales</taxon>
        <taxon>Nocardioidaceae</taxon>
        <taxon>Nocardioides</taxon>
    </lineage>
</organism>
<evidence type="ECO:0000313" key="11">
    <source>
        <dbReference type="EMBL" id="PWN01336.1"/>
    </source>
</evidence>
<evidence type="ECO:0000313" key="12">
    <source>
        <dbReference type="Proteomes" id="UP000245507"/>
    </source>
</evidence>
<dbReference type="PANTHER" id="PTHR43442:SF3">
    <property type="entry name" value="GLUCONOKINASE-RELATED"/>
    <property type="match status" value="1"/>
</dbReference>
<dbReference type="AlphaFoldDB" id="A0A316TNL7"/>
<proteinExistence type="inferred from homology"/>
<evidence type="ECO:0000256" key="8">
    <source>
        <dbReference type="ARBA" id="ARBA00023064"/>
    </source>
</evidence>
<dbReference type="FunFam" id="3.40.50.300:FF:000522">
    <property type="entry name" value="Gluconokinase"/>
    <property type="match status" value="1"/>
</dbReference>
<dbReference type="GO" id="GO:0019521">
    <property type="term" value="P:D-gluconate metabolic process"/>
    <property type="evidence" value="ECO:0007669"/>
    <property type="project" value="UniProtKB-KW"/>
</dbReference>
<dbReference type="InterPro" id="IPR006001">
    <property type="entry name" value="Therm_gnt_kin"/>
</dbReference>
<keyword evidence="6 10" id="KW-0418">Kinase</keyword>
<dbReference type="EC" id="2.7.1.12" evidence="3 10"/>
<evidence type="ECO:0000256" key="1">
    <source>
        <dbReference type="ARBA" id="ARBA00004761"/>
    </source>
</evidence>
<dbReference type="OrthoDB" id="9795716at2"/>
<dbReference type="SUPFAM" id="SSF52540">
    <property type="entry name" value="P-loop containing nucleoside triphosphate hydrolases"/>
    <property type="match status" value="1"/>
</dbReference>
<dbReference type="GO" id="GO:0046316">
    <property type="term" value="F:gluconokinase activity"/>
    <property type="evidence" value="ECO:0007669"/>
    <property type="project" value="UniProtKB-EC"/>
</dbReference>
<comment type="caution">
    <text evidence="11">The sequence shown here is derived from an EMBL/GenBank/DDBJ whole genome shotgun (WGS) entry which is preliminary data.</text>
</comment>
<comment type="similarity">
    <text evidence="2 10">Belongs to the gluconokinase GntK/GntV family.</text>
</comment>
<protein>
    <recommendedName>
        <fullName evidence="3 10">Gluconokinase</fullName>
        <ecNumber evidence="3 10">2.7.1.12</ecNumber>
    </recommendedName>
</protein>
<dbReference type="Proteomes" id="UP000245507">
    <property type="component" value="Unassembled WGS sequence"/>
</dbReference>
<evidence type="ECO:0000256" key="10">
    <source>
        <dbReference type="RuleBase" id="RU363066"/>
    </source>
</evidence>
<comment type="pathway">
    <text evidence="1">Carbohydrate acid metabolism.</text>
</comment>
<dbReference type="InterPro" id="IPR031322">
    <property type="entry name" value="Shikimate/glucono_kinase"/>
</dbReference>
<dbReference type="RefSeq" id="WP_109696886.1">
    <property type="nucleotide sequence ID" value="NZ_QGDD01000010.1"/>
</dbReference>
<reference evidence="11 12" key="1">
    <citation type="submission" date="2018-05" db="EMBL/GenBank/DDBJ databases">
        <title>Nocardioides silvaticus genome.</title>
        <authorList>
            <person name="Li C."/>
            <person name="Wang G."/>
        </authorList>
    </citation>
    <scope>NUCLEOTIDE SEQUENCE [LARGE SCALE GENOMIC DNA]</scope>
    <source>
        <strain evidence="11 12">CCTCC AB 2018079</strain>
    </source>
</reference>
<evidence type="ECO:0000256" key="7">
    <source>
        <dbReference type="ARBA" id="ARBA00022840"/>
    </source>
</evidence>
<dbReference type="Gene3D" id="3.40.50.300">
    <property type="entry name" value="P-loop containing nucleotide triphosphate hydrolases"/>
    <property type="match status" value="1"/>
</dbReference>
<gene>
    <name evidence="11" type="ORF">DJ010_19460</name>
</gene>
<accession>A0A316TNL7</accession>
<keyword evidence="4 10" id="KW-0808">Transferase</keyword>
<evidence type="ECO:0000256" key="3">
    <source>
        <dbReference type="ARBA" id="ARBA00012054"/>
    </source>
</evidence>